<protein>
    <submittedName>
        <fullName evidence="11">CBS domain-containing protein</fullName>
    </submittedName>
</protein>
<gene>
    <name evidence="11" type="ORF">H8D96_15155</name>
</gene>
<dbReference type="SUPFAM" id="SSF54631">
    <property type="entry name" value="CBS-domain pair"/>
    <property type="match status" value="1"/>
</dbReference>
<dbReference type="Pfam" id="PF00571">
    <property type="entry name" value="CBS"/>
    <property type="match status" value="2"/>
</dbReference>
<dbReference type="InterPro" id="IPR001667">
    <property type="entry name" value="DDH_dom"/>
</dbReference>
<evidence type="ECO:0000256" key="6">
    <source>
        <dbReference type="ARBA" id="ARBA00022741"/>
    </source>
</evidence>
<feature type="domain" description="CBS" evidence="10">
    <location>
        <begin position="315"/>
        <end position="373"/>
    </location>
</feature>
<evidence type="ECO:0000256" key="9">
    <source>
        <dbReference type="PROSITE-ProRule" id="PRU00703"/>
    </source>
</evidence>
<dbReference type="Gene3D" id="3.90.1640.10">
    <property type="entry name" value="inorganic pyrophosphatase (n-terminal core)"/>
    <property type="match status" value="1"/>
</dbReference>
<evidence type="ECO:0000313" key="11">
    <source>
        <dbReference type="EMBL" id="MBC8433246.1"/>
    </source>
</evidence>
<dbReference type="GO" id="GO:0016779">
    <property type="term" value="F:nucleotidyltransferase activity"/>
    <property type="evidence" value="ECO:0007669"/>
    <property type="project" value="UniProtKB-KW"/>
</dbReference>
<dbReference type="CDD" id="cd04595">
    <property type="entry name" value="CBS_pair_DHH_polyA_Pol_assoc"/>
    <property type="match status" value="1"/>
</dbReference>
<dbReference type="GO" id="GO:0000166">
    <property type="term" value="F:nucleotide binding"/>
    <property type="evidence" value="ECO:0007669"/>
    <property type="project" value="UniProtKB-KW"/>
</dbReference>
<organism evidence="11 12">
    <name type="scientific">Candidatus Desulfatibia vada</name>
    <dbReference type="NCBI Taxonomy" id="2841696"/>
    <lineage>
        <taxon>Bacteria</taxon>
        <taxon>Pseudomonadati</taxon>
        <taxon>Thermodesulfobacteriota</taxon>
        <taxon>Desulfobacteria</taxon>
        <taxon>Desulfobacterales</taxon>
        <taxon>Desulfobacterales incertae sedis</taxon>
        <taxon>Candidatus Desulfatibia</taxon>
    </lineage>
</organism>
<evidence type="ECO:0000259" key="10">
    <source>
        <dbReference type="PROSITE" id="PS51371"/>
    </source>
</evidence>
<evidence type="ECO:0000256" key="7">
    <source>
        <dbReference type="ARBA" id="ARBA00022842"/>
    </source>
</evidence>
<feature type="domain" description="CBS" evidence="10">
    <location>
        <begin position="377"/>
        <end position="432"/>
    </location>
</feature>
<evidence type="ECO:0000256" key="4">
    <source>
        <dbReference type="ARBA" id="ARBA00022695"/>
    </source>
</evidence>
<proteinExistence type="inferred from homology"/>
<dbReference type="InterPro" id="IPR000644">
    <property type="entry name" value="CBS_dom"/>
</dbReference>
<reference evidence="11 12" key="1">
    <citation type="submission" date="2020-08" db="EMBL/GenBank/DDBJ databases">
        <title>Bridging the membrane lipid divide: bacteria of the FCB group superphylum have the potential to synthesize archaeal ether lipids.</title>
        <authorList>
            <person name="Villanueva L."/>
            <person name="Von Meijenfeldt F.A.B."/>
            <person name="Westbye A.B."/>
            <person name="Yadav S."/>
            <person name="Hopmans E.C."/>
            <person name="Dutilh B.E."/>
            <person name="Sinninghe Damste J.S."/>
        </authorList>
    </citation>
    <scope>NUCLEOTIDE SEQUENCE [LARGE SCALE GENOMIC DNA]</scope>
    <source>
        <strain evidence="11">NIOZ-UU17</strain>
    </source>
</reference>
<evidence type="ECO:0000256" key="2">
    <source>
        <dbReference type="ARBA" id="ARBA00007265"/>
    </source>
</evidence>
<dbReference type="InterPro" id="IPR052390">
    <property type="entry name" value="tRNA_nt/polyA_polymerase"/>
</dbReference>
<dbReference type="InterPro" id="IPR038763">
    <property type="entry name" value="DHH_sf"/>
</dbReference>
<dbReference type="EMBL" id="JACNIG010000285">
    <property type="protein sequence ID" value="MBC8433246.1"/>
    <property type="molecule type" value="Genomic_DNA"/>
</dbReference>
<dbReference type="InterPro" id="IPR046342">
    <property type="entry name" value="CBS_dom_sf"/>
</dbReference>
<sequence>MQIVTTHKNTDFDALASVVAATILYPDAIPVLPINVNPNVRAFLSLHKDLFNMHSSNQIDFKDVNSLIVVDANNWGRLDRMDALKQVDNLEIILWDHHLNAGDISPDWKCQEEMGANITLMMRQLKAQKTILTPVQATLFLAGVYEDTGNLTFPSSKPEDAYTAAYLLERKADLKVLNSLLRPAYGRKQKTILFEMLQTAEKVEVNGYNISINRVDIEGHVENLAVVVNMYREILDVDAAFGVFINKDRKRSIVIGRCIVDTLDIGSIMRELGGGGHPGAGSAMLRSVKPDAVVEMIKELIEGKQPSSVQISDLMSFPVFSIPPDTSMKEVALILRKEGCTGVPVVDSEKLVGIISRRDFRKIKKEANLKAPVKAYMSANIKSIEPGKSPAQATNLMVKHDIGRLPVVEDGKIVGIVTRSDIMNYFYDLLPD</sequence>
<dbReference type="AlphaFoldDB" id="A0A8J6NT01"/>
<dbReference type="SMART" id="SM00116">
    <property type="entry name" value="CBS"/>
    <property type="match status" value="2"/>
</dbReference>
<comment type="cofactor">
    <cofactor evidence="1">
        <name>Mg(2+)</name>
        <dbReference type="ChEBI" id="CHEBI:18420"/>
    </cofactor>
</comment>
<dbReference type="Proteomes" id="UP000605201">
    <property type="component" value="Unassembled WGS sequence"/>
</dbReference>
<name>A0A8J6NT01_9BACT</name>
<comment type="similarity">
    <text evidence="2">Belongs to the tRNA nucleotidyltransferase/poly(A) polymerase family.</text>
</comment>
<evidence type="ECO:0000256" key="3">
    <source>
        <dbReference type="ARBA" id="ARBA00022694"/>
    </source>
</evidence>
<dbReference type="PANTHER" id="PTHR47788">
    <property type="entry name" value="POLYA POLYMERASE"/>
    <property type="match status" value="1"/>
</dbReference>
<comment type="caution">
    <text evidence="11">The sequence shown here is derived from an EMBL/GenBank/DDBJ whole genome shotgun (WGS) entry which is preliminary data.</text>
</comment>
<dbReference type="SUPFAM" id="SSF64182">
    <property type="entry name" value="DHH phosphoesterases"/>
    <property type="match status" value="1"/>
</dbReference>
<dbReference type="GO" id="GO:0046872">
    <property type="term" value="F:metal ion binding"/>
    <property type="evidence" value="ECO:0007669"/>
    <property type="project" value="UniProtKB-KW"/>
</dbReference>
<keyword evidence="6" id="KW-0547">Nucleotide-binding</keyword>
<evidence type="ECO:0000256" key="5">
    <source>
        <dbReference type="ARBA" id="ARBA00022723"/>
    </source>
</evidence>
<evidence type="ECO:0000313" key="12">
    <source>
        <dbReference type="Proteomes" id="UP000605201"/>
    </source>
</evidence>
<evidence type="ECO:0000256" key="1">
    <source>
        <dbReference type="ARBA" id="ARBA00001946"/>
    </source>
</evidence>
<evidence type="ECO:0000256" key="8">
    <source>
        <dbReference type="ARBA" id="ARBA00022884"/>
    </source>
</evidence>
<keyword evidence="4" id="KW-0808">Transferase</keyword>
<keyword evidence="9" id="KW-0129">CBS domain</keyword>
<keyword evidence="3" id="KW-0819">tRNA processing</keyword>
<dbReference type="Gene3D" id="3.10.580.10">
    <property type="entry name" value="CBS-domain"/>
    <property type="match status" value="1"/>
</dbReference>
<dbReference type="PANTHER" id="PTHR47788:SF1">
    <property type="entry name" value="A-ADDING TRNA NUCLEOTIDYLTRANSFERASE"/>
    <property type="match status" value="1"/>
</dbReference>
<keyword evidence="8" id="KW-0694">RNA-binding</keyword>
<dbReference type="GO" id="GO:0003723">
    <property type="term" value="F:RNA binding"/>
    <property type="evidence" value="ECO:0007669"/>
    <property type="project" value="UniProtKB-KW"/>
</dbReference>
<dbReference type="Pfam" id="PF01368">
    <property type="entry name" value="DHH"/>
    <property type="match status" value="1"/>
</dbReference>
<dbReference type="InterPro" id="IPR003156">
    <property type="entry name" value="DHHA1_dom"/>
</dbReference>
<dbReference type="Gene3D" id="3.10.310.30">
    <property type="match status" value="1"/>
</dbReference>
<dbReference type="GO" id="GO:0008033">
    <property type="term" value="P:tRNA processing"/>
    <property type="evidence" value="ECO:0007669"/>
    <property type="project" value="UniProtKB-KW"/>
</dbReference>
<dbReference type="PROSITE" id="PS51371">
    <property type="entry name" value="CBS"/>
    <property type="match status" value="2"/>
</dbReference>
<keyword evidence="7" id="KW-0460">Magnesium</keyword>
<keyword evidence="4" id="KW-0548">Nucleotidyltransferase</keyword>
<accession>A0A8J6NT01</accession>
<dbReference type="Pfam" id="PF02272">
    <property type="entry name" value="DHHA1"/>
    <property type="match status" value="1"/>
</dbReference>
<keyword evidence="5" id="KW-0479">Metal-binding</keyword>